<evidence type="ECO:0000256" key="2">
    <source>
        <dbReference type="ARBA" id="ARBA00022827"/>
    </source>
</evidence>
<name>A0A382B0G8_9ZZZZ</name>
<dbReference type="Gene3D" id="2.40.110.10">
    <property type="entry name" value="Butyryl-CoA Dehydrogenase, subunit A, domain 2"/>
    <property type="match status" value="1"/>
</dbReference>
<dbReference type="PANTHER" id="PTHR36117">
    <property type="entry name" value="4-HYDROXYPHENYLACETATE 3-MONOOXYGENASE-RELATED"/>
    <property type="match status" value="1"/>
</dbReference>
<evidence type="ECO:0000259" key="6">
    <source>
        <dbReference type="Pfam" id="PF11794"/>
    </source>
</evidence>
<dbReference type="EMBL" id="UINC01027666">
    <property type="protein sequence ID" value="SVB07296.1"/>
    <property type="molecule type" value="Genomic_DNA"/>
</dbReference>
<feature type="domain" description="HpaB/PvcC/4-BUDH N-terminal" evidence="6">
    <location>
        <begin position="1"/>
        <end position="61"/>
    </location>
</feature>
<dbReference type="InterPro" id="IPR004925">
    <property type="entry name" value="HpaB/PvcC/4-BUDH"/>
</dbReference>
<dbReference type="Pfam" id="PF03241">
    <property type="entry name" value="HpaB"/>
    <property type="match status" value="1"/>
</dbReference>
<evidence type="ECO:0000256" key="3">
    <source>
        <dbReference type="ARBA" id="ARBA00023002"/>
    </source>
</evidence>
<dbReference type="InterPro" id="IPR024719">
    <property type="entry name" value="HpaB/PvcC/4-BUDH_C"/>
</dbReference>
<dbReference type="PANTHER" id="PTHR36117:SF3">
    <property type="entry name" value="4-HYDROXYPHENYLACETATE 3-MONOOXYGENASE-RELATED"/>
    <property type="match status" value="1"/>
</dbReference>
<organism evidence="7">
    <name type="scientific">marine metagenome</name>
    <dbReference type="NCBI Taxonomy" id="408172"/>
    <lineage>
        <taxon>unclassified sequences</taxon>
        <taxon>metagenomes</taxon>
        <taxon>ecological metagenomes</taxon>
    </lineage>
</organism>
<keyword evidence="3" id="KW-0560">Oxidoreductase</keyword>
<evidence type="ECO:0000256" key="4">
    <source>
        <dbReference type="SAM" id="MobiDB-lite"/>
    </source>
</evidence>
<accession>A0A382B0G8</accession>
<feature type="domain" description="HpaB/PvcC/4-BUDH C-terminal" evidence="5">
    <location>
        <begin position="74"/>
        <end position="266"/>
    </location>
</feature>
<evidence type="ECO:0008006" key="8">
    <source>
        <dbReference type="Google" id="ProtNLM"/>
    </source>
</evidence>
<evidence type="ECO:0000259" key="5">
    <source>
        <dbReference type="Pfam" id="PF03241"/>
    </source>
</evidence>
<reference evidence="7" key="1">
    <citation type="submission" date="2018-05" db="EMBL/GenBank/DDBJ databases">
        <authorList>
            <person name="Lanie J.A."/>
            <person name="Ng W.-L."/>
            <person name="Kazmierczak K.M."/>
            <person name="Andrzejewski T.M."/>
            <person name="Davidsen T.M."/>
            <person name="Wayne K.J."/>
            <person name="Tettelin H."/>
            <person name="Glass J.I."/>
            <person name="Rusch D."/>
            <person name="Podicherti R."/>
            <person name="Tsui H.-C.T."/>
            <person name="Winkler M.E."/>
        </authorList>
    </citation>
    <scope>NUCLEOTIDE SEQUENCE</scope>
</reference>
<dbReference type="SUPFAM" id="SSF56645">
    <property type="entry name" value="Acyl-CoA dehydrogenase NM domain-like"/>
    <property type="match status" value="1"/>
</dbReference>
<evidence type="ECO:0000256" key="1">
    <source>
        <dbReference type="ARBA" id="ARBA00022630"/>
    </source>
</evidence>
<dbReference type="InterPro" id="IPR024674">
    <property type="entry name" value="HpaB/PvcC/4-BUDH_N"/>
</dbReference>
<dbReference type="InterPro" id="IPR009100">
    <property type="entry name" value="AcylCoA_DH/oxidase_NM_dom_sf"/>
</dbReference>
<dbReference type="GO" id="GO:0016627">
    <property type="term" value="F:oxidoreductase activity, acting on the CH-CH group of donors"/>
    <property type="evidence" value="ECO:0007669"/>
    <property type="project" value="InterPro"/>
</dbReference>
<evidence type="ECO:0000313" key="7">
    <source>
        <dbReference type="EMBL" id="SVB07296.1"/>
    </source>
</evidence>
<sequence length="291" mass="32562">NYAFGFAIPTSTPGLKFICRPPVAHFDAASPMDGPLSLRYDESDGIAVFDDVLVPWERVFLFRDKEAEAVIRGQTGAGPHALHQSVVRAASKAEFMMALALAIAQSTKIDEHNPVQVMLAETISIAEFARTCRIGAEAEAHKTKFGTFSPAMRHISLWQSMFWKFYNRQCEIINTLGAGGLVGVPSFAELAGGAKKDVEKYFQSVNAGSSKRIKLNRLAYDAALSSFAGRQRLYEQYYSGDPMRTQSLMFRMYPKDEHIQRVHDMLDDLEGRQNPNWPDKEGGPAFERTWE</sequence>
<dbReference type="Pfam" id="PF11794">
    <property type="entry name" value="HpaB_N"/>
    <property type="match status" value="1"/>
</dbReference>
<dbReference type="InterPro" id="IPR046373">
    <property type="entry name" value="Acyl-CoA_Oxase/DH_mid-dom_sf"/>
</dbReference>
<gene>
    <name evidence="7" type="ORF">METZ01_LOCUS160150</name>
</gene>
<dbReference type="Gene3D" id="1.20.140.10">
    <property type="entry name" value="Butyryl-CoA Dehydrogenase, subunit A, domain 3"/>
    <property type="match status" value="1"/>
</dbReference>
<dbReference type="InterPro" id="IPR036250">
    <property type="entry name" value="AcylCo_DH-like_C"/>
</dbReference>
<dbReference type="AlphaFoldDB" id="A0A382B0G8"/>
<feature type="region of interest" description="Disordered" evidence="4">
    <location>
        <begin position="269"/>
        <end position="291"/>
    </location>
</feature>
<protein>
    <recommendedName>
        <fullName evidence="8">HpaB/PvcC/4-BUDH C-terminal domain-containing protein</fullName>
    </recommendedName>
</protein>
<keyword evidence="2" id="KW-0274">FAD</keyword>
<proteinExistence type="predicted"/>
<feature type="non-terminal residue" evidence="7">
    <location>
        <position position="1"/>
    </location>
</feature>
<keyword evidence="1" id="KW-0285">Flavoprotein</keyword>
<dbReference type="SUPFAM" id="SSF47203">
    <property type="entry name" value="Acyl-CoA dehydrogenase C-terminal domain-like"/>
    <property type="match status" value="1"/>
</dbReference>
<feature type="compositionally biased region" description="Basic and acidic residues" evidence="4">
    <location>
        <begin position="278"/>
        <end position="291"/>
    </location>
</feature>